<evidence type="ECO:0000256" key="2">
    <source>
        <dbReference type="SAM" id="Phobius"/>
    </source>
</evidence>
<keyword evidence="2" id="KW-0472">Membrane</keyword>
<evidence type="ECO:0008006" key="7">
    <source>
        <dbReference type="Google" id="ProtNLM"/>
    </source>
</evidence>
<proteinExistence type="predicted"/>
<gene>
    <name evidence="5" type="ORF">FHS27_004365</name>
</gene>
<evidence type="ECO:0000313" key="6">
    <source>
        <dbReference type="Proteomes" id="UP000536179"/>
    </source>
</evidence>
<dbReference type="PANTHER" id="PTHR35889">
    <property type="entry name" value="CYCLOINULO-OLIGOSACCHARIDE FRUCTANOTRANSFERASE-RELATED"/>
    <property type="match status" value="1"/>
</dbReference>
<keyword evidence="2" id="KW-1133">Transmembrane helix</keyword>
<dbReference type="RefSeq" id="WP_184306706.1">
    <property type="nucleotide sequence ID" value="NZ_JACHXU010000016.1"/>
</dbReference>
<evidence type="ECO:0000256" key="1">
    <source>
        <dbReference type="SAM" id="MobiDB-lite"/>
    </source>
</evidence>
<evidence type="ECO:0000259" key="3">
    <source>
        <dbReference type="Pfam" id="PF07583"/>
    </source>
</evidence>
<keyword evidence="6" id="KW-1185">Reference proteome</keyword>
<feature type="region of interest" description="Disordered" evidence="1">
    <location>
        <begin position="48"/>
        <end position="88"/>
    </location>
</feature>
<dbReference type="AlphaFoldDB" id="A0A7W5H817"/>
<sequence length="628" mass="71449">MIRTRTERVRQRKHRHQVMLRLLMLAVVPPLLSGVLFWAMTQVKGDVESSVATPVEPSAVSQSRRERVAHDARPDSRGSASQVTTPDAKPFVREVRESGLTVVDLSSSGSRGDVVEPAVLTTRREESTREQTLVGVFESPMPLHGHNRVDDAVFEKLFKLGIQPAGLCSDEVFLRRVYIDVTGTLPRAHEAKAFLRDNDERKRAKLIDELLQRDEYADYWAMKWCDVLRVKAEFPINLWPNAAQAYHRWIRTAIRDNMPYDQFVREMLTSSGSNFRTPQVNFYRAMQSKEPEAIAKTVALTFMASRAEKWPPEKLAGMSQFFASVGFKPTGEWKEEIIYFDRRQGDSGNGPRKGMLPTGRVLEIPPNTDPRFVFTDWLVNENNPWFARAIANRTWFWLFGRGIVNPPDDVRADNPATNQELLNSLADELVSSGYDMKGLLRLILRSSAYQLSCVDPSGDEHAASYFASYMPRRHDAEVLIDAICQITGTTETYMSIIPEPFTFLPDRQRAISIPDGSITSSFLEIFGRPPRDTGMHSERNNQLTAGQSLHLLNSNHIRDKLKKGRGLANITKRSINTTQKAEQIYLTILSRYPTEDEMLIANTWCQDVEGTRELAWALINTDEFLFQH</sequence>
<dbReference type="PANTHER" id="PTHR35889:SF3">
    <property type="entry name" value="F-BOX DOMAIN-CONTAINING PROTEIN"/>
    <property type="match status" value="1"/>
</dbReference>
<dbReference type="Pfam" id="PF07583">
    <property type="entry name" value="PSCyt2"/>
    <property type="match status" value="1"/>
</dbReference>
<organism evidence="5 6">
    <name type="scientific">Aporhodopirellula rubra</name>
    <dbReference type="NCBI Taxonomy" id="980271"/>
    <lineage>
        <taxon>Bacteria</taxon>
        <taxon>Pseudomonadati</taxon>
        <taxon>Planctomycetota</taxon>
        <taxon>Planctomycetia</taxon>
        <taxon>Pirellulales</taxon>
        <taxon>Pirellulaceae</taxon>
        <taxon>Aporhodopirellula</taxon>
    </lineage>
</organism>
<dbReference type="InterPro" id="IPR022655">
    <property type="entry name" value="DUF1553"/>
</dbReference>
<comment type="caution">
    <text evidence="5">The sequence shown here is derived from an EMBL/GenBank/DDBJ whole genome shotgun (WGS) entry which is preliminary data.</text>
</comment>
<feature type="domain" description="DUF1553" evidence="4">
    <location>
        <begin position="371"/>
        <end position="602"/>
    </location>
</feature>
<dbReference type="EMBL" id="JACHXU010000016">
    <property type="protein sequence ID" value="MBB3208536.1"/>
    <property type="molecule type" value="Genomic_DNA"/>
</dbReference>
<reference evidence="5 6" key="1">
    <citation type="submission" date="2020-08" db="EMBL/GenBank/DDBJ databases">
        <title>Genomic Encyclopedia of Type Strains, Phase III (KMG-III): the genomes of soil and plant-associated and newly described type strains.</title>
        <authorList>
            <person name="Whitman W."/>
        </authorList>
    </citation>
    <scope>NUCLEOTIDE SEQUENCE [LARGE SCALE GENOMIC DNA]</scope>
    <source>
        <strain evidence="5 6">CECT 8075</strain>
    </source>
</reference>
<evidence type="ECO:0000313" key="5">
    <source>
        <dbReference type="EMBL" id="MBB3208536.1"/>
    </source>
</evidence>
<dbReference type="Pfam" id="PF07587">
    <property type="entry name" value="PSD1"/>
    <property type="match status" value="1"/>
</dbReference>
<feature type="domain" description="DUF1549" evidence="3">
    <location>
        <begin position="149"/>
        <end position="297"/>
    </location>
</feature>
<evidence type="ECO:0000259" key="4">
    <source>
        <dbReference type="Pfam" id="PF07587"/>
    </source>
</evidence>
<dbReference type="InterPro" id="IPR011444">
    <property type="entry name" value="DUF1549"/>
</dbReference>
<accession>A0A7W5H817</accession>
<feature type="transmembrane region" description="Helical" evidence="2">
    <location>
        <begin position="20"/>
        <end position="40"/>
    </location>
</feature>
<name>A0A7W5H817_9BACT</name>
<keyword evidence="2" id="KW-0812">Transmembrane</keyword>
<feature type="compositionally biased region" description="Basic and acidic residues" evidence="1">
    <location>
        <begin position="63"/>
        <end position="76"/>
    </location>
</feature>
<protein>
    <recommendedName>
        <fullName evidence="7">DUF1553 domain-containing protein</fullName>
    </recommendedName>
</protein>
<dbReference type="Proteomes" id="UP000536179">
    <property type="component" value="Unassembled WGS sequence"/>
</dbReference>